<comment type="caution">
    <text evidence="3">The sequence shown here is derived from an EMBL/GenBank/DDBJ whole genome shotgun (WGS) entry which is preliminary data.</text>
</comment>
<dbReference type="GO" id="GO:0015918">
    <property type="term" value="P:sterol transport"/>
    <property type="evidence" value="ECO:0007669"/>
    <property type="project" value="TreeGrafter"/>
</dbReference>
<evidence type="ECO:0000256" key="1">
    <source>
        <dbReference type="SAM" id="Phobius"/>
    </source>
</evidence>
<dbReference type="PROSITE" id="PS50156">
    <property type="entry name" value="SSD"/>
    <property type="match status" value="1"/>
</dbReference>
<dbReference type="SUPFAM" id="SSF82866">
    <property type="entry name" value="Multidrug efflux transporter AcrB transmembrane domain"/>
    <property type="match status" value="1"/>
</dbReference>
<feature type="transmembrane region" description="Helical" evidence="1">
    <location>
        <begin position="39"/>
        <end position="58"/>
    </location>
</feature>
<dbReference type="PANTHER" id="PTHR45727">
    <property type="entry name" value="NPC INTRACELLULAR CHOLESTEROL TRANSPORTER 1"/>
    <property type="match status" value="1"/>
</dbReference>
<keyword evidence="1" id="KW-1133">Transmembrane helix</keyword>
<keyword evidence="4" id="KW-1185">Reference proteome</keyword>
<dbReference type="InterPro" id="IPR053958">
    <property type="entry name" value="HMGCR/SNAP/NPC1-like_SSD"/>
</dbReference>
<name>A0A5N5SZX7_9CRUS</name>
<reference evidence="3 4" key="1">
    <citation type="journal article" date="2019" name="PLoS Biol.">
        <title>Sex chromosomes control vertical transmission of feminizing Wolbachia symbionts in an isopod.</title>
        <authorList>
            <person name="Becking T."/>
            <person name="Chebbi M.A."/>
            <person name="Giraud I."/>
            <person name="Moumen B."/>
            <person name="Laverre T."/>
            <person name="Caubet Y."/>
            <person name="Peccoud J."/>
            <person name="Gilbert C."/>
            <person name="Cordaux R."/>
        </authorList>
    </citation>
    <scope>NUCLEOTIDE SEQUENCE [LARGE SCALE GENOMIC DNA]</scope>
    <source>
        <strain evidence="3">ANa2</strain>
        <tissue evidence="3">Whole body excluding digestive tract and cuticle</tissue>
    </source>
</reference>
<accession>A0A5N5SZX7</accession>
<dbReference type="GO" id="GO:0016020">
    <property type="term" value="C:membrane"/>
    <property type="evidence" value="ECO:0007669"/>
    <property type="project" value="TreeGrafter"/>
</dbReference>
<organism evidence="3 4">
    <name type="scientific">Armadillidium nasatum</name>
    <dbReference type="NCBI Taxonomy" id="96803"/>
    <lineage>
        <taxon>Eukaryota</taxon>
        <taxon>Metazoa</taxon>
        <taxon>Ecdysozoa</taxon>
        <taxon>Arthropoda</taxon>
        <taxon>Crustacea</taxon>
        <taxon>Multicrustacea</taxon>
        <taxon>Malacostraca</taxon>
        <taxon>Eumalacostraca</taxon>
        <taxon>Peracarida</taxon>
        <taxon>Isopoda</taxon>
        <taxon>Oniscidea</taxon>
        <taxon>Crinocheta</taxon>
        <taxon>Armadillidiidae</taxon>
        <taxon>Armadillidium</taxon>
    </lineage>
</organism>
<dbReference type="GO" id="GO:0032934">
    <property type="term" value="F:sterol binding"/>
    <property type="evidence" value="ECO:0007669"/>
    <property type="project" value="TreeGrafter"/>
</dbReference>
<sequence>FLDFLEDYEDPMMDIAYYSQRSPEDEVKRESKTDISTVLISYLVMFVYVSISLGIFDLQPGRLFIKTKVTLGLCGVILVLLSVFSAIGFWSYVGMEATLFIVEVLPFLSVAVGVDNIFLLVQKWQREKRLQNESIENHVARVVGKVAPSMLIATCCEVICFFLGELR</sequence>
<dbReference type="Gene3D" id="1.20.1640.10">
    <property type="entry name" value="Multidrug efflux transporter AcrB transmembrane domain"/>
    <property type="match status" value="1"/>
</dbReference>
<dbReference type="EMBL" id="SEYY01017805">
    <property type="protein sequence ID" value="KAB7499592.1"/>
    <property type="molecule type" value="Genomic_DNA"/>
</dbReference>
<gene>
    <name evidence="3" type="primary">Ptchd3_4</name>
    <name evidence="3" type="ORF">Anas_02045</name>
</gene>
<dbReference type="InterPro" id="IPR000731">
    <property type="entry name" value="SSD"/>
</dbReference>
<dbReference type="Proteomes" id="UP000326759">
    <property type="component" value="Unassembled WGS sequence"/>
</dbReference>
<feature type="domain" description="SSD" evidence="2">
    <location>
        <begin position="34"/>
        <end position="167"/>
    </location>
</feature>
<evidence type="ECO:0000313" key="3">
    <source>
        <dbReference type="EMBL" id="KAB7499592.1"/>
    </source>
</evidence>
<proteinExistence type="predicted"/>
<feature type="non-terminal residue" evidence="3">
    <location>
        <position position="1"/>
    </location>
</feature>
<keyword evidence="1" id="KW-0472">Membrane</keyword>
<dbReference type="Pfam" id="PF12349">
    <property type="entry name" value="Sterol-sensing"/>
    <property type="match status" value="1"/>
</dbReference>
<keyword evidence="1" id="KW-0812">Transmembrane</keyword>
<evidence type="ECO:0000313" key="4">
    <source>
        <dbReference type="Proteomes" id="UP000326759"/>
    </source>
</evidence>
<dbReference type="PANTHER" id="PTHR45727:SF2">
    <property type="entry name" value="NPC INTRACELLULAR CHOLESTEROL TRANSPORTER 1"/>
    <property type="match status" value="1"/>
</dbReference>
<evidence type="ECO:0000259" key="2">
    <source>
        <dbReference type="PROSITE" id="PS50156"/>
    </source>
</evidence>
<feature type="transmembrane region" description="Helical" evidence="1">
    <location>
        <begin position="70"/>
        <end position="93"/>
    </location>
</feature>
<protein>
    <submittedName>
        <fullName evidence="3">Patched domain-containing protein 3</fullName>
    </submittedName>
</protein>
<dbReference type="OrthoDB" id="6510177at2759"/>
<dbReference type="AlphaFoldDB" id="A0A5N5SZX7"/>
<feature type="transmembrane region" description="Helical" evidence="1">
    <location>
        <begin position="99"/>
        <end position="121"/>
    </location>
</feature>